<dbReference type="AlphaFoldDB" id="A0A086MAQ4"/>
<evidence type="ECO:0000313" key="3">
    <source>
        <dbReference type="Proteomes" id="UP000028834"/>
    </source>
</evidence>
<feature type="region of interest" description="Disordered" evidence="1">
    <location>
        <begin position="252"/>
        <end position="321"/>
    </location>
</feature>
<feature type="region of interest" description="Disordered" evidence="1">
    <location>
        <begin position="591"/>
        <end position="614"/>
    </location>
</feature>
<dbReference type="VEuPathDB" id="ToxoDB:TGRUB_312140"/>
<comment type="caution">
    <text evidence="2">The sequence shown here is derived from an EMBL/GenBank/DDBJ whole genome shotgun (WGS) entry which is preliminary data.</text>
</comment>
<name>A0A086MAQ4_TOXGO</name>
<feature type="region of interest" description="Disordered" evidence="1">
    <location>
        <begin position="74"/>
        <end position="95"/>
    </location>
</feature>
<feature type="compositionally biased region" description="Basic and acidic residues" evidence="1">
    <location>
        <begin position="278"/>
        <end position="320"/>
    </location>
</feature>
<evidence type="ECO:0000256" key="1">
    <source>
        <dbReference type="SAM" id="MobiDB-lite"/>
    </source>
</evidence>
<sequence>LSSSASSASCSSVFARSPAVRGEVFEPQRARATETEAEAEKSCFDDATVHIVYPPDLFASGFLPRFWRGSQAAARRRSSSGDTGGGSVPLPGADARGQRLSWGRVSAEGLDCFDGDEDETLAVCKYLLATGQLADIPEWRPLQVLQGQLLQLAAVILPGDTVLEAGPVALEEWIRKFSTLSATVDLVAAEARGTNAKAGKTKSSALSCQFWEAQAFPIDAQESLSVEVTPYTYEVVQSTQSAPCADERRHVSPLLPTVSPPSFSEGVDTPQASLTGCGRREDRGDAKDRVQRAEEARREDGEEGAERGEEDRGEEGRVTRIDSAMLGKAGLPEDVLRQVSSERFCFIVDIRIPMTVNPQYLGKSLLLELTFSIVPGPLSSLSPVEAMRESIQIPFSAWAAARGLNAASAVSLQSDLAAPTLDLLNVPFSSSLTGARFGAFARRDLNDSGTSGWWAPPVGAGERLSQEDGLGDRVGRTTEILVQSIASLASGVSAAKNKMQSTTLEHRVLCPLSVRRPLQVTTALMDSFMYVQIENTTDDVPLTIENVILRSVNSHTQGELPVTLEAGEQYSVLLRLEESFLSHQAPRWNATRDISEARGPKSGGQLGRRDTRHTQSGKTVLPLCLKWSIEDSSGPAVWSQFGAECQLSTRTPLQVTLSCFSEPPGLQTLVTAVLSVVNGENFEVDLLALLPRDVLFEQTQSLYHTPGENREREENADEPPALIPLSSKKDLGRIAPGGSQSVYLQFLATRSGAHLLPPILLLDKRNNRKILARGGQVIVAQ</sequence>
<gene>
    <name evidence="2" type="ORF">TGRUB_312140</name>
</gene>
<feature type="region of interest" description="Disordered" evidence="1">
    <location>
        <begin position="703"/>
        <end position="722"/>
    </location>
</feature>
<dbReference type="OrthoDB" id="332073at2759"/>
<proteinExistence type="predicted"/>
<organism evidence="2 3">
    <name type="scientific">Toxoplasma gondii RUB</name>
    <dbReference type="NCBI Taxonomy" id="935652"/>
    <lineage>
        <taxon>Eukaryota</taxon>
        <taxon>Sar</taxon>
        <taxon>Alveolata</taxon>
        <taxon>Apicomplexa</taxon>
        <taxon>Conoidasida</taxon>
        <taxon>Coccidia</taxon>
        <taxon>Eucoccidiorida</taxon>
        <taxon>Eimeriorina</taxon>
        <taxon>Sarcocystidae</taxon>
        <taxon>Toxoplasma</taxon>
    </lineage>
</organism>
<protein>
    <submittedName>
        <fullName evidence="2">TRAPP trafficking subunit Trs65</fullName>
    </submittedName>
</protein>
<evidence type="ECO:0000313" key="2">
    <source>
        <dbReference type="EMBL" id="KFG65972.1"/>
    </source>
</evidence>
<reference evidence="2 3" key="1">
    <citation type="submission" date="2014-05" db="EMBL/GenBank/DDBJ databases">
        <authorList>
            <person name="Sibley D."/>
            <person name="Venepally P."/>
            <person name="Karamycheva S."/>
            <person name="Hadjithomas M."/>
            <person name="Khan A."/>
            <person name="Brunk B."/>
            <person name="Roos D."/>
            <person name="Caler E."/>
            <person name="Lorenzi H."/>
        </authorList>
    </citation>
    <scope>NUCLEOTIDE SEQUENCE [LARGE SCALE GENOMIC DNA]</scope>
    <source>
        <strain evidence="2 3">RUB</strain>
    </source>
</reference>
<dbReference type="EMBL" id="AFYV02000149">
    <property type="protein sequence ID" value="KFG65972.1"/>
    <property type="molecule type" value="Genomic_DNA"/>
</dbReference>
<feature type="non-terminal residue" evidence="2">
    <location>
        <position position="1"/>
    </location>
</feature>
<accession>A0A086MAQ4</accession>
<dbReference type="Proteomes" id="UP000028834">
    <property type="component" value="Unassembled WGS sequence"/>
</dbReference>
<feature type="compositionally biased region" description="Low complexity" evidence="1">
    <location>
        <begin position="252"/>
        <end position="264"/>
    </location>
</feature>